<reference evidence="1" key="1">
    <citation type="submission" date="2013-11" db="EMBL/GenBank/DDBJ databases">
        <title>Genome sequence of the fusiform rust pathogen reveals effectors for host alternation and coevolution with pine.</title>
        <authorList>
            <consortium name="DOE Joint Genome Institute"/>
            <person name="Smith K."/>
            <person name="Pendleton A."/>
            <person name="Kubisiak T."/>
            <person name="Anderson C."/>
            <person name="Salamov A."/>
            <person name="Aerts A."/>
            <person name="Riley R."/>
            <person name="Clum A."/>
            <person name="Lindquist E."/>
            <person name="Ence D."/>
            <person name="Campbell M."/>
            <person name="Kronenberg Z."/>
            <person name="Feau N."/>
            <person name="Dhillon B."/>
            <person name="Hamelin R."/>
            <person name="Burleigh J."/>
            <person name="Smith J."/>
            <person name="Yandell M."/>
            <person name="Nelson C."/>
            <person name="Grigoriev I."/>
            <person name="Davis J."/>
        </authorList>
    </citation>
    <scope>NUCLEOTIDE SEQUENCE</scope>
    <source>
        <strain evidence="1">G11</strain>
    </source>
</reference>
<accession>A0A9P6NG72</accession>
<organism evidence="1 2">
    <name type="scientific">Cronartium quercuum f. sp. fusiforme G11</name>
    <dbReference type="NCBI Taxonomy" id="708437"/>
    <lineage>
        <taxon>Eukaryota</taxon>
        <taxon>Fungi</taxon>
        <taxon>Dikarya</taxon>
        <taxon>Basidiomycota</taxon>
        <taxon>Pucciniomycotina</taxon>
        <taxon>Pucciniomycetes</taxon>
        <taxon>Pucciniales</taxon>
        <taxon>Coleosporiaceae</taxon>
        <taxon>Cronartium</taxon>
    </lineage>
</organism>
<gene>
    <name evidence="1" type="ORF">CROQUDRAFT_93823</name>
</gene>
<protein>
    <submittedName>
        <fullName evidence="1">Uncharacterized protein</fullName>
    </submittedName>
</protein>
<dbReference type="EMBL" id="MU167276">
    <property type="protein sequence ID" value="KAG0145454.1"/>
    <property type="molecule type" value="Genomic_DNA"/>
</dbReference>
<evidence type="ECO:0000313" key="2">
    <source>
        <dbReference type="Proteomes" id="UP000886653"/>
    </source>
</evidence>
<name>A0A9P6NG72_9BASI</name>
<dbReference type="Proteomes" id="UP000886653">
    <property type="component" value="Unassembled WGS sequence"/>
</dbReference>
<dbReference type="AlphaFoldDB" id="A0A9P6NG72"/>
<comment type="caution">
    <text evidence="1">The sequence shown here is derived from an EMBL/GenBank/DDBJ whole genome shotgun (WGS) entry which is preliminary data.</text>
</comment>
<sequence>MRLEFLLHLQSSIRSCKCICNLPLKNAGVGNVSKEHACKSYFHAPNGGKIPSEFFIFTDESAMCDRDLL</sequence>
<keyword evidence="2" id="KW-1185">Reference proteome</keyword>
<proteinExistence type="predicted"/>
<evidence type="ECO:0000313" key="1">
    <source>
        <dbReference type="EMBL" id="KAG0145454.1"/>
    </source>
</evidence>